<keyword evidence="5" id="KW-1185">Reference proteome</keyword>
<dbReference type="GO" id="GO:0016747">
    <property type="term" value="F:acyltransferase activity, transferring groups other than amino-acyl groups"/>
    <property type="evidence" value="ECO:0007669"/>
    <property type="project" value="InterPro"/>
</dbReference>
<feature type="domain" description="N-acetyltransferase" evidence="3">
    <location>
        <begin position="10"/>
        <end position="180"/>
    </location>
</feature>
<reference evidence="4 5" key="1">
    <citation type="submission" date="2017-03" db="EMBL/GenBank/DDBJ databases">
        <authorList>
            <person name="Afonso C.L."/>
            <person name="Miller P.J."/>
            <person name="Scott M.A."/>
            <person name="Spackman E."/>
            <person name="Goraichik I."/>
            <person name="Dimitrov K.M."/>
            <person name="Suarez D.L."/>
            <person name="Swayne D.E."/>
        </authorList>
    </citation>
    <scope>NUCLEOTIDE SEQUENCE [LARGE SCALE GENOMIC DNA]</scope>
    <source>
        <strain evidence="4 5">CECT 7691</strain>
    </source>
</reference>
<dbReference type="InterPro" id="IPR050832">
    <property type="entry name" value="Bact_Acetyltransf"/>
</dbReference>
<evidence type="ECO:0000259" key="3">
    <source>
        <dbReference type="PROSITE" id="PS51186"/>
    </source>
</evidence>
<dbReference type="Gene3D" id="3.40.630.30">
    <property type="match status" value="1"/>
</dbReference>
<dbReference type="InParanoid" id="A0A1Y5SSD5"/>
<sequence length="188" mass="20099">MSTETTAFHHVIRLAHPADIPAIRAMQERSIWEIGGAFYKSNEIANLLALCGTMDDAVVGEGHYLVAEDRHGAILGSGGWSRSRPGYADATAADDAAPGVAIVRSVFVDPAATRCGIASAIMSRTERDALEHGVDTLQLTATLSGVALYEALGYRTEAAMELTFADQSRFKCVRMQKSLAKTQNRSAA</sequence>
<dbReference type="Proteomes" id="UP000193200">
    <property type="component" value="Unassembled WGS sequence"/>
</dbReference>
<keyword evidence="1 4" id="KW-0808">Transferase</keyword>
<dbReference type="OrthoDB" id="118465at2"/>
<organism evidence="4 5">
    <name type="scientific">Oceanibacterium hippocampi</name>
    <dbReference type="NCBI Taxonomy" id="745714"/>
    <lineage>
        <taxon>Bacteria</taxon>
        <taxon>Pseudomonadati</taxon>
        <taxon>Pseudomonadota</taxon>
        <taxon>Alphaproteobacteria</taxon>
        <taxon>Sneathiellales</taxon>
        <taxon>Sneathiellaceae</taxon>
        <taxon>Oceanibacterium</taxon>
    </lineage>
</organism>
<dbReference type="AlphaFoldDB" id="A0A1Y5SSD5"/>
<protein>
    <submittedName>
        <fullName evidence="4">Acetyltransferase (GNAT) family protein</fullName>
    </submittedName>
</protein>
<name>A0A1Y5SSD5_9PROT</name>
<evidence type="ECO:0000313" key="4">
    <source>
        <dbReference type="EMBL" id="SLN46922.1"/>
    </source>
</evidence>
<evidence type="ECO:0000256" key="2">
    <source>
        <dbReference type="ARBA" id="ARBA00023315"/>
    </source>
</evidence>
<dbReference type="CDD" id="cd04301">
    <property type="entry name" value="NAT_SF"/>
    <property type="match status" value="1"/>
</dbReference>
<evidence type="ECO:0000313" key="5">
    <source>
        <dbReference type="Proteomes" id="UP000193200"/>
    </source>
</evidence>
<dbReference type="PANTHER" id="PTHR43877:SF1">
    <property type="entry name" value="ACETYLTRANSFERASE"/>
    <property type="match status" value="1"/>
</dbReference>
<dbReference type="SUPFAM" id="SSF55729">
    <property type="entry name" value="Acyl-CoA N-acyltransferases (Nat)"/>
    <property type="match status" value="1"/>
</dbReference>
<dbReference type="InterPro" id="IPR000182">
    <property type="entry name" value="GNAT_dom"/>
</dbReference>
<accession>A0A1Y5SSD5</accession>
<dbReference type="InterPro" id="IPR016181">
    <property type="entry name" value="Acyl_CoA_acyltransferase"/>
</dbReference>
<proteinExistence type="predicted"/>
<evidence type="ECO:0000256" key="1">
    <source>
        <dbReference type="ARBA" id="ARBA00022679"/>
    </source>
</evidence>
<gene>
    <name evidence="4" type="ORF">OCH7691_02014</name>
</gene>
<dbReference type="PANTHER" id="PTHR43877">
    <property type="entry name" value="AMINOALKYLPHOSPHONATE N-ACETYLTRANSFERASE-RELATED-RELATED"/>
    <property type="match status" value="1"/>
</dbReference>
<dbReference type="Pfam" id="PF13508">
    <property type="entry name" value="Acetyltransf_7"/>
    <property type="match status" value="1"/>
</dbReference>
<dbReference type="PROSITE" id="PS51186">
    <property type="entry name" value="GNAT"/>
    <property type="match status" value="1"/>
</dbReference>
<keyword evidence="2" id="KW-0012">Acyltransferase</keyword>
<dbReference type="EMBL" id="FWFR01000001">
    <property type="protein sequence ID" value="SLN46922.1"/>
    <property type="molecule type" value="Genomic_DNA"/>
</dbReference>